<feature type="region of interest" description="Disordered" evidence="1">
    <location>
        <begin position="42"/>
        <end position="82"/>
    </location>
</feature>
<protein>
    <submittedName>
        <fullName evidence="2">Uncharacterized protein</fullName>
    </submittedName>
</protein>
<accession>A0A2K3KLN9</accession>
<organism evidence="2 3">
    <name type="scientific">Trifolium pratense</name>
    <name type="common">Red clover</name>
    <dbReference type="NCBI Taxonomy" id="57577"/>
    <lineage>
        <taxon>Eukaryota</taxon>
        <taxon>Viridiplantae</taxon>
        <taxon>Streptophyta</taxon>
        <taxon>Embryophyta</taxon>
        <taxon>Tracheophyta</taxon>
        <taxon>Spermatophyta</taxon>
        <taxon>Magnoliopsida</taxon>
        <taxon>eudicotyledons</taxon>
        <taxon>Gunneridae</taxon>
        <taxon>Pentapetalae</taxon>
        <taxon>rosids</taxon>
        <taxon>fabids</taxon>
        <taxon>Fabales</taxon>
        <taxon>Fabaceae</taxon>
        <taxon>Papilionoideae</taxon>
        <taxon>50 kb inversion clade</taxon>
        <taxon>NPAAA clade</taxon>
        <taxon>Hologalegina</taxon>
        <taxon>IRL clade</taxon>
        <taxon>Trifolieae</taxon>
        <taxon>Trifolium</taxon>
    </lineage>
</organism>
<evidence type="ECO:0000256" key="1">
    <source>
        <dbReference type="SAM" id="MobiDB-lite"/>
    </source>
</evidence>
<proteinExistence type="predicted"/>
<comment type="caution">
    <text evidence="2">The sequence shown here is derived from an EMBL/GenBank/DDBJ whole genome shotgun (WGS) entry which is preliminary data.</text>
</comment>
<dbReference type="Proteomes" id="UP000236291">
    <property type="component" value="Unassembled WGS sequence"/>
</dbReference>
<dbReference type="AlphaFoldDB" id="A0A2K3KLN9"/>
<reference evidence="2 3" key="2">
    <citation type="journal article" date="2017" name="Front. Plant Sci.">
        <title>Gene Classification and Mining of Molecular Markers Useful in Red Clover (Trifolium pratense) Breeding.</title>
        <authorList>
            <person name="Istvanek J."/>
            <person name="Dluhosova J."/>
            <person name="Dluhos P."/>
            <person name="Patkova L."/>
            <person name="Nedelnik J."/>
            <person name="Repkova J."/>
        </authorList>
    </citation>
    <scope>NUCLEOTIDE SEQUENCE [LARGE SCALE GENOMIC DNA]</scope>
    <source>
        <strain evidence="3">cv. Tatra</strain>
        <tissue evidence="2">Young leaves</tissue>
    </source>
</reference>
<gene>
    <name evidence="2" type="ORF">L195_g063397</name>
</gene>
<reference evidence="2 3" key="1">
    <citation type="journal article" date="2014" name="Am. J. Bot.">
        <title>Genome assembly and annotation for red clover (Trifolium pratense; Fabaceae).</title>
        <authorList>
            <person name="Istvanek J."/>
            <person name="Jaros M."/>
            <person name="Krenek A."/>
            <person name="Repkova J."/>
        </authorList>
    </citation>
    <scope>NUCLEOTIDE SEQUENCE [LARGE SCALE GENOMIC DNA]</scope>
    <source>
        <strain evidence="3">cv. Tatra</strain>
        <tissue evidence="2">Young leaves</tissue>
    </source>
</reference>
<dbReference type="EMBL" id="ASHM01205297">
    <property type="protein sequence ID" value="PNX67172.1"/>
    <property type="molecule type" value="Genomic_DNA"/>
</dbReference>
<sequence>GWKNAIAQLRVVNAEHGLITDGIHKLKRVENGQIVIPEEYKQMELEEEKLDEEAVDDEDEEDEEVEEEVVGEERAPEGNPEG</sequence>
<feature type="non-terminal residue" evidence="2">
    <location>
        <position position="1"/>
    </location>
</feature>
<feature type="compositionally biased region" description="Acidic residues" evidence="1">
    <location>
        <begin position="45"/>
        <end position="70"/>
    </location>
</feature>
<feature type="non-terminal residue" evidence="2">
    <location>
        <position position="82"/>
    </location>
</feature>
<evidence type="ECO:0000313" key="3">
    <source>
        <dbReference type="Proteomes" id="UP000236291"/>
    </source>
</evidence>
<evidence type="ECO:0000313" key="2">
    <source>
        <dbReference type="EMBL" id="PNX67172.1"/>
    </source>
</evidence>
<name>A0A2K3KLN9_TRIPR</name>